<dbReference type="PANTHER" id="PTHR43877">
    <property type="entry name" value="AMINOALKYLPHOSPHONATE N-ACETYLTRANSFERASE-RELATED-RELATED"/>
    <property type="match status" value="1"/>
</dbReference>
<dbReference type="PROSITE" id="PS51186">
    <property type="entry name" value="GNAT"/>
    <property type="match status" value="1"/>
</dbReference>
<evidence type="ECO:0000256" key="2">
    <source>
        <dbReference type="ARBA" id="ARBA00023315"/>
    </source>
</evidence>
<evidence type="ECO:0000313" key="5">
    <source>
        <dbReference type="Proteomes" id="UP000276232"/>
    </source>
</evidence>
<dbReference type="InParanoid" id="A0A3N1GAE8"/>
<protein>
    <submittedName>
        <fullName evidence="4">N-acetylglutamate synthase-like GNAT family acetyltransferase</fullName>
    </submittedName>
</protein>
<comment type="caution">
    <text evidence="4">The sequence shown here is derived from an EMBL/GenBank/DDBJ whole genome shotgun (WGS) entry which is preliminary data.</text>
</comment>
<dbReference type="OrthoDB" id="9789603at2"/>
<sequence>MTLPTELTLPGPAVVLRRATADDVGAVVRLLADDHLGAGRERLEGDDDLAVYLDAFAAVDADPAQTLVVAERDGEVVATLQLGVLPGLSRRGARRAQVEAVRVREDLRGSGLGTAMLRWVVVEARDRGCAVVQLTTDASRTDAHRFYERLGFVATHRGYKLPISG</sequence>
<keyword evidence="5" id="KW-1185">Reference proteome</keyword>
<dbReference type="Pfam" id="PF00583">
    <property type="entry name" value="Acetyltransf_1"/>
    <property type="match status" value="1"/>
</dbReference>
<gene>
    <name evidence="4" type="ORF">EDC03_2737</name>
</gene>
<dbReference type="EMBL" id="RJKN01000007">
    <property type="protein sequence ID" value="ROP27213.1"/>
    <property type="molecule type" value="Genomic_DNA"/>
</dbReference>
<evidence type="ECO:0000256" key="1">
    <source>
        <dbReference type="ARBA" id="ARBA00022679"/>
    </source>
</evidence>
<dbReference type="RefSeq" id="WP_123380805.1">
    <property type="nucleotide sequence ID" value="NZ_RJKN01000007.1"/>
</dbReference>
<reference evidence="4 5" key="1">
    <citation type="journal article" date="2015" name="Stand. Genomic Sci.">
        <title>Genomic Encyclopedia of Bacterial and Archaeal Type Strains, Phase III: the genomes of soil and plant-associated and newly described type strains.</title>
        <authorList>
            <person name="Whitman W.B."/>
            <person name="Woyke T."/>
            <person name="Klenk H.P."/>
            <person name="Zhou Y."/>
            <person name="Lilburn T.G."/>
            <person name="Beck B.J."/>
            <person name="De Vos P."/>
            <person name="Vandamme P."/>
            <person name="Eisen J.A."/>
            <person name="Garrity G."/>
            <person name="Hugenholtz P."/>
            <person name="Kyrpides N.C."/>
        </authorList>
    </citation>
    <scope>NUCLEOTIDE SEQUENCE [LARGE SCALE GENOMIC DNA]</scope>
    <source>
        <strain evidence="4 5">CECT 7306</strain>
    </source>
</reference>
<dbReference type="PANTHER" id="PTHR43877:SF2">
    <property type="entry name" value="AMINOALKYLPHOSPHONATE N-ACETYLTRANSFERASE-RELATED"/>
    <property type="match status" value="1"/>
</dbReference>
<dbReference type="InterPro" id="IPR016181">
    <property type="entry name" value="Acyl_CoA_acyltransferase"/>
</dbReference>
<dbReference type="CDD" id="cd04301">
    <property type="entry name" value="NAT_SF"/>
    <property type="match status" value="1"/>
</dbReference>
<feature type="domain" description="N-acetyltransferase" evidence="3">
    <location>
        <begin position="14"/>
        <end position="165"/>
    </location>
</feature>
<proteinExistence type="predicted"/>
<dbReference type="AlphaFoldDB" id="A0A3N1GAE8"/>
<keyword evidence="2" id="KW-0012">Acyltransferase</keyword>
<dbReference type="InterPro" id="IPR050832">
    <property type="entry name" value="Bact_Acetyltransf"/>
</dbReference>
<evidence type="ECO:0000259" key="3">
    <source>
        <dbReference type="PROSITE" id="PS51186"/>
    </source>
</evidence>
<dbReference type="SUPFAM" id="SSF55729">
    <property type="entry name" value="Acyl-CoA N-acyltransferases (Nat)"/>
    <property type="match status" value="1"/>
</dbReference>
<dbReference type="Gene3D" id="3.40.630.30">
    <property type="match status" value="1"/>
</dbReference>
<evidence type="ECO:0000313" key="4">
    <source>
        <dbReference type="EMBL" id="ROP27213.1"/>
    </source>
</evidence>
<organism evidence="4 5">
    <name type="scientific">Pseudokineococcus lusitanus</name>
    <dbReference type="NCBI Taxonomy" id="763993"/>
    <lineage>
        <taxon>Bacteria</taxon>
        <taxon>Bacillati</taxon>
        <taxon>Actinomycetota</taxon>
        <taxon>Actinomycetes</taxon>
        <taxon>Kineosporiales</taxon>
        <taxon>Kineosporiaceae</taxon>
        <taxon>Pseudokineococcus</taxon>
    </lineage>
</organism>
<dbReference type="GO" id="GO:0016747">
    <property type="term" value="F:acyltransferase activity, transferring groups other than amino-acyl groups"/>
    <property type="evidence" value="ECO:0007669"/>
    <property type="project" value="InterPro"/>
</dbReference>
<dbReference type="Proteomes" id="UP000276232">
    <property type="component" value="Unassembled WGS sequence"/>
</dbReference>
<keyword evidence="1 4" id="KW-0808">Transferase</keyword>
<accession>A0A3N1GAE8</accession>
<name>A0A3N1GAE8_9ACTN</name>
<dbReference type="InterPro" id="IPR000182">
    <property type="entry name" value="GNAT_dom"/>
</dbReference>